<feature type="domain" description="SLH" evidence="3">
    <location>
        <begin position="160"/>
        <end position="219"/>
    </location>
</feature>
<dbReference type="Proteomes" id="UP000256977">
    <property type="component" value="Unassembled WGS sequence"/>
</dbReference>
<reference evidence="4 5" key="1">
    <citation type="submission" date="2018-07" db="EMBL/GenBank/DDBJ databases">
        <title>Genomic Encyclopedia of Type Strains, Phase III (KMG-III): the genomes of soil and plant-associated and newly described type strains.</title>
        <authorList>
            <person name="Whitman W."/>
        </authorList>
    </citation>
    <scope>NUCLEOTIDE SEQUENCE [LARGE SCALE GENOMIC DNA]</scope>
    <source>
        <strain evidence="4 5">CECT 7287</strain>
    </source>
</reference>
<organism evidence="4 5">
    <name type="scientific">Cohnella phaseoli</name>
    <dbReference type="NCBI Taxonomy" id="456490"/>
    <lineage>
        <taxon>Bacteria</taxon>
        <taxon>Bacillati</taxon>
        <taxon>Bacillota</taxon>
        <taxon>Bacilli</taxon>
        <taxon>Bacillales</taxon>
        <taxon>Paenibacillaceae</taxon>
        <taxon>Cohnella</taxon>
    </lineage>
</organism>
<feature type="region of interest" description="Disordered" evidence="1">
    <location>
        <begin position="453"/>
        <end position="474"/>
    </location>
</feature>
<feature type="domain" description="SLH" evidence="3">
    <location>
        <begin position="37"/>
        <end position="95"/>
    </location>
</feature>
<dbReference type="InterPro" id="IPR008969">
    <property type="entry name" value="CarboxyPept-like_regulatory"/>
</dbReference>
<protein>
    <submittedName>
        <fullName evidence="4">S-layer family protein</fullName>
    </submittedName>
</protein>
<name>A0A3D9KC01_9BACL</name>
<dbReference type="Gene3D" id="2.60.40.1120">
    <property type="entry name" value="Carboxypeptidase-like, regulatory domain"/>
    <property type="match status" value="1"/>
</dbReference>
<evidence type="ECO:0000256" key="1">
    <source>
        <dbReference type="SAM" id="MobiDB-lite"/>
    </source>
</evidence>
<keyword evidence="5" id="KW-1185">Reference proteome</keyword>
<dbReference type="RefSeq" id="WP_116060901.1">
    <property type="nucleotide sequence ID" value="NZ_QRDZ01000008.1"/>
</dbReference>
<dbReference type="OrthoDB" id="185675at2"/>
<dbReference type="AlphaFoldDB" id="A0A3D9KC01"/>
<dbReference type="EMBL" id="QRDZ01000008">
    <property type="protein sequence ID" value="RED83297.1"/>
    <property type="molecule type" value="Genomic_DNA"/>
</dbReference>
<dbReference type="InterPro" id="IPR001119">
    <property type="entry name" value="SLH_dom"/>
</dbReference>
<evidence type="ECO:0000313" key="4">
    <source>
        <dbReference type="EMBL" id="RED83297.1"/>
    </source>
</evidence>
<feature type="chain" id="PRO_5017612571" evidence="2">
    <location>
        <begin position="30"/>
        <end position="980"/>
    </location>
</feature>
<dbReference type="SUPFAM" id="SSF49464">
    <property type="entry name" value="Carboxypeptidase regulatory domain-like"/>
    <property type="match status" value="1"/>
</dbReference>
<feature type="domain" description="SLH" evidence="3">
    <location>
        <begin position="96"/>
        <end position="159"/>
    </location>
</feature>
<comment type="caution">
    <text evidence="4">The sequence shown here is derived from an EMBL/GenBank/DDBJ whole genome shotgun (WGS) entry which is preliminary data.</text>
</comment>
<keyword evidence="2" id="KW-0732">Signal</keyword>
<gene>
    <name evidence="4" type="ORF">DFP98_108140</name>
</gene>
<evidence type="ECO:0000256" key="2">
    <source>
        <dbReference type="SAM" id="SignalP"/>
    </source>
</evidence>
<feature type="signal peptide" evidence="2">
    <location>
        <begin position="1"/>
        <end position="29"/>
    </location>
</feature>
<sequence length="980" mass="102777">MRIGVAGKKIAVLLLSFCLMLSIVGTAAAATDSAGANQKPVGADVVGHWSEKVMKEWADKGYIKGFRDGSLKPDQTVTRAEFASFVNRAYAYSEEAGIAFKDVSSTAWYYADVAKAQAAGYINGYQDQTFKPNKTITRVEAAIMISRIGKLKQAAGAGALKDTAGISSQGRAAIAAVIADGLMSASGGKFRPHDGLTRAEAVTVIDRIVAKSAVKQPVYEATYDKAGVYGSKSQTTTVKGSVAVTAGGVTLNNMVIEGDLLLAESIGEGDVYLNQVTVKGKTTINGGGKNSIHLQDSVVLTVIVNKKDGSIRIVAEGSTTVEEITLQSGARLVESNLTGSGFGDLVLSQAIPANANVELSGRFETVDVIATSLNINLESGAIAELLVGQSAGNTNLEIGNGADVASLVLNAIAKVTGQGSIGTATINASGATIAQTPGRVVVADNVEATVNGRTAATTGTNSNTGSSSSGSNGGGSPTVYGFAGTIIDAQGNPVAGAKIKFRRGVNNETGDVVATAETNERGYYVVQVAPGVYLGEIIKEGYLTTFVVGVSLSAGGYNPGQDATAVTIPKSGEIRIVLVWGENPRDEDSHLLGPTPAGSGFHTWYGDKVHRYNGEVYADLDIDDVTSYGPETTTIRQRVNGTYQFYVHHFSGISTLRQSNARVEVYVGSETTPSATYAIPTGEGTEIYWNVFEMTIDGASVTFAEKNEMTNTPPTPKYAEAISKTPQPGDIYYENNSGAQDVLRVKNLSAGDVVYADVGEYRHTSYTVAEGETAAEFDPMDFGEKASTIRISVKSVNKEISPVLYYDISSEANYAAEQANKFVDFTLDAYTSVTDTVYLQANGALGSKTDFTIKSITPLVSVTDATYLEVTGEGNGYLKLNNYNTTGSDLQYEVEIEVSVSGKNKTTKTVSVTIPTVESALEDMLLFAGSRQATVNNAALAAKIADAESVQSNPASTGQEYIDALTELIAAYRAAAQIGG</sequence>
<evidence type="ECO:0000259" key="3">
    <source>
        <dbReference type="PROSITE" id="PS51272"/>
    </source>
</evidence>
<dbReference type="PANTHER" id="PTHR43308:SF5">
    <property type="entry name" value="S-LAYER PROTEIN _ PEPTIDOGLYCAN ENDO-BETA-N-ACETYLGLUCOSAMINIDASE"/>
    <property type="match status" value="1"/>
</dbReference>
<feature type="compositionally biased region" description="Low complexity" evidence="1">
    <location>
        <begin position="453"/>
        <end position="470"/>
    </location>
</feature>
<evidence type="ECO:0000313" key="5">
    <source>
        <dbReference type="Proteomes" id="UP000256977"/>
    </source>
</evidence>
<dbReference type="InterPro" id="IPR051465">
    <property type="entry name" value="Cell_Envelope_Struct_Comp"/>
</dbReference>
<accession>A0A3D9KC01</accession>
<proteinExistence type="predicted"/>
<dbReference type="Pfam" id="PF00395">
    <property type="entry name" value="SLH"/>
    <property type="match status" value="3"/>
</dbReference>
<dbReference type="PROSITE" id="PS51272">
    <property type="entry name" value="SLH"/>
    <property type="match status" value="3"/>
</dbReference>
<dbReference type="PANTHER" id="PTHR43308">
    <property type="entry name" value="OUTER MEMBRANE PROTEIN ALPHA-RELATED"/>
    <property type="match status" value="1"/>
</dbReference>